<feature type="transmembrane region" description="Helical" evidence="8">
    <location>
        <begin position="98"/>
        <end position="120"/>
    </location>
</feature>
<keyword evidence="2" id="KW-1003">Cell membrane</keyword>
<dbReference type="PANTHER" id="PTHR22926">
    <property type="entry name" value="PHOSPHO-N-ACETYLMURAMOYL-PENTAPEPTIDE-TRANSFERASE"/>
    <property type="match status" value="1"/>
</dbReference>
<keyword evidence="7" id="KW-0460">Magnesium</keyword>
<feature type="transmembrane region" description="Helical" evidence="8">
    <location>
        <begin position="230"/>
        <end position="248"/>
    </location>
</feature>
<evidence type="ECO:0000256" key="7">
    <source>
        <dbReference type="PIRSR" id="PIRSR600715-1"/>
    </source>
</evidence>
<evidence type="ECO:0000313" key="10">
    <source>
        <dbReference type="Proteomes" id="UP000265509"/>
    </source>
</evidence>
<accession>A0A3L7E354</accession>
<dbReference type="GO" id="GO:0046872">
    <property type="term" value="F:metal ion binding"/>
    <property type="evidence" value="ECO:0007669"/>
    <property type="project" value="UniProtKB-KW"/>
</dbReference>
<dbReference type="CDD" id="cd06854">
    <property type="entry name" value="GT_WbpL_WbcO_like"/>
    <property type="match status" value="1"/>
</dbReference>
<feature type="transmembrane region" description="Helical" evidence="8">
    <location>
        <begin position="55"/>
        <end position="77"/>
    </location>
</feature>
<keyword evidence="7" id="KW-0479">Metal-binding</keyword>
<dbReference type="AlphaFoldDB" id="A0A3L7E354"/>
<feature type="binding site" evidence="7">
    <location>
        <position position="259"/>
    </location>
    <ligand>
        <name>Mg(2+)</name>
        <dbReference type="ChEBI" id="CHEBI:18420"/>
    </ligand>
</feature>
<keyword evidence="3 9" id="KW-0808">Transferase</keyword>
<keyword evidence="5 8" id="KW-1133">Transmembrane helix</keyword>
<evidence type="ECO:0000313" key="9">
    <source>
        <dbReference type="EMBL" id="RLQ22702.1"/>
    </source>
</evidence>
<keyword evidence="6 8" id="KW-0472">Membrane</keyword>
<feature type="transmembrane region" description="Helical" evidence="8">
    <location>
        <begin position="260"/>
        <end position="278"/>
    </location>
</feature>
<name>A0A3L7E354_9GAMM</name>
<comment type="caution">
    <text evidence="9">The sequence shown here is derived from an EMBL/GenBank/DDBJ whole genome shotgun (WGS) entry which is preliminary data.</text>
</comment>
<evidence type="ECO:0000256" key="5">
    <source>
        <dbReference type="ARBA" id="ARBA00022989"/>
    </source>
</evidence>
<feature type="transmembrane region" description="Helical" evidence="8">
    <location>
        <begin position="126"/>
        <end position="142"/>
    </location>
</feature>
<dbReference type="PANTHER" id="PTHR22926:SF3">
    <property type="entry name" value="UNDECAPRENYL-PHOSPHATE ALPHA-N-ACETYLGLUCOSAMINYL 1-PHOSPHATE TRANSFERASE"/>
    <property type="match status" value="1"/>
</dbReference>
<feature type="transmembrane region" description="Helical" evidence="8">
    <location>
        <begin position="206"/>
        <end position="224"/>
    </location>
</feature>
<protein>
    <submittedName>
        <fullName evidence="9">Glycosyltransferase family 4 protein</fullName>
    </submittedName>
</protein>
<feature type="transmembrane region" description="Helical" evidence="8">
    <location>
        <begin position="178"/>
        <end position="199"/>
    </location>
</feature>
<evidence type="ECO:0000256" key="3">
    <source>
        <dbReference type="ARBA" id="ARBA00022679"/>
    </source>
</evidence>
<dbReference type="GO" id="GO:0005886">
    <property type="term" value="C:plasma membrane"/>
    <property type="evidence" value="ECO:0007669"/>
    <property type="project" value="UniProtKB-SubCell"/>
</dbReference>
<gene>
    <name evidence="9" type="ORF">DWB85_06890</name>
</gene>
<comment type="cofactor">
    <cofactor evidence="7">
        <name>Mg(2+)</name>
        <dbReference type="ChEBI" id="CHEBI:18420"/>
    </cofactor>
</comment>
<sequence>MGLAAGLPPAGPALAPSGTCLAAFVRGGNLQWRSPAPGAWLAATANPGDRAAGQWWHAVIALPLTLLLSLVGCGLYLRAARRLQILDRPNERSSHTRPTPHGGGVPLLLALALGVAMAAVSWQQQYLLLLALALGLSALGVLDDMRGLGVRLRFALYGLCCLVAVLVIQDPLSAPGPISLAIAAASVFALLWMLNLYNFMDGIDGYAATQCIVACGCAALLAWGQAAPPQYPLFCLLLAAAQVGFLFWNWPSARLFMGDAGSVPSGFLLGALALLGQAQGYLPLASWLILLAVFITDASVTLLWRMASGQAFTQPHRLHAYQRLSRHLGGHLPVVLLLLALNGLWLFPLALAAAVFPGYSILLVILAYVPLLAGMAKIRHFR</sequence>
<proteinExistence type="predicted"/>
<evidence type="ECO:0000256" key="6">
    <source>
        <dbReference type="ARBA" id="ARBA00023136"/>
    </source>
</evidence>
<feature type="binding site" evidence="7">
    <location>
        <position position="198"/>
    </location>
    <ligand>
        <name>Mg(2+)</name>
        <dbReference type="ChEBI" id="CHEBI:18420"/>
    </ligand>
</feature>
<dbReference type="GO" id="GO:0016780">
    <property type="term" value="F:phosphotransferase activity, for other substituted phosphate groups"/>
    <property type="evidence" value="ECO:0007669"/>
    <property type="project" value="InterPro"/>
</dbReference>
<dbReference type="InterPro" id="IPR000715">
    <property type="entry name" value="Glycosyl_transferase_4"/>
</dbReference>
<organism evidence="9 10">
    <name type="scientific">Seongchinamella sediminis</name>
    <dbReference type="NCBI Taxonomy" id="2283635"/>
    <lineage>
        <taxon>Bacteria</taxon>
        <taxon>Pseudomonadati</taxon>
        <taxon>Pseudomonadota</taxon>
        <taxon>Gammaproteobacteria</taxon>
        <taxon>Cellvibrionales</taxon>
        <taxon>Halieaceae</taxon>
        <taxon>Seongchinamella</taxon>
    </lineage>
</organism>
<feature type="transmembrane region" description="Helical" evidence="8">
    <location>
        <begin position="353"/>
        <end position="373"/>
    </location>
</feature>
<feature type="transmembrane region" description="Helical" evidence="8">
    <location>
        <begin position="284"/>
        <end position="307"/>
    </location>
</feature>
<evidence type="ECO:0000256" key="2">
    <source>
        <dbReference type="ARBA" id="ARBA00022475"/>
    </source>
</evidence>
<dbReference type="Proteomes" id="UP000265509">
    <property type="component" value="Unassembled WGS sequence"/>
</dbReference>
<evidence type="ECO:0000256" key="1">
    <source>
        <dbReference type="ARBA" id="ARBA00004651"/>
    </source>
</evidence>
<keyword evidence="10" id="KW-1185">Reference proteome</keyword>
<reference evidence="9 10" key="1">
    <citation type="submission" date="2018-07" db="EMBL/GenBank/DDBJ databases">
        <title>Halioglobus sp. genome submission.</title>
        <authorList>
            <person name="Ye M.-Q."/>
            <person name="Du Z.-J."/>
        </authorList>
    </citation>
    <scope>NUCLEOTIDE SEQUENCE [LARGE SCALE GENOMIC DNA]</scope>
    <source>
        <strain evidence="9 10">U0301</strain>
    </source>
</reference>
<evidence type="ECO:0000256" key="4">
    <source>
        <dbReference type="ARBA" id="ARBA00022692"/>
    </source>
</evidence>
<dbReference type="GO" id="GO:0071555">
    <property type="term" value="P:cell wall organization"/>
    <property type="evidence" value="ECO:0007669"/>
    <property type="project" value="TreeGrafter"/>
</dbReference>
<dbReference type="GO" id="GO:0009103">
    <property type="term" value="P:lipopolysaccharide biosynthetic process"/>
    <property type="evidence" value="ECO:0007669"/>
    <property type="project" value="TreeGrafter"/>
</dbReference>
<dbReference type="EMBL" id="QRAN01000005">
    <property type="protein sequence ID" value="RLQ22702.1"/>
    <property type="molecule type" value="Genomic_DNA"/>
</dbReference>
<dbReference type="Pfam" id="PF00953">
    <property type="entry name" value="Glycos_transf_4"/>
    <property type="match status" value="1"/>
</dbReference>
<feature type="transmembrane region" description="Helical" evidence="8">
    <location>
        <begin position="328"/>
        <end position="347"/>
    </location>
</feature>
<keyword evidence="4 8" id="KW-0812">Transmembrane</keyword>
<dbReference type="GO" id="GO:0044038">
    <property type="term" value="P:cell wall macromolecule biosynthetic process"/>
    <property type="evidence" value="ECO:0007669"/>
    <property type="project" value="TreeGrafter"/>
</dbReference>
<evidence type="ECO:0000256" key="8">
    <source>
        <dbReference type="SAM" id="Phobius"/>
    </source>
</evidence>
<feature type="transmembrane region" description="Helical" evidence="8">
    <location>
        <begin position="154"/>
        <end position="172"/>
    </location>
</feature>
<comment type="subcellular location">
    <subcellularLocation>
        <location evidence="1">Cell membrane</location>
        <topology evidence="1">Multi-pass membrane protein</topology>
    </subcellularLocation>
</comment>
<dbReference type="OrthoDB" id="9783652at2"/>